<dbReference type="Pfam" id="PF00472">
    <property type="entry name" value="RF-1"/>
    <property type="match status" value="1"/>
</dbReference>
<name>A0A4R2H3Y1_9SPHI</name>
<evidence type="ECO:0000313" key="6">
    <source>
        <dbReference type="Proteomes" id="UP000622648"/>
    </source>
</evidence>
<dbReference type="InterPro" id="IPR000352">
    <property type="entry name" value="Pep_chain_release_fac_I"/>
</dbReference>
<dbReference type="AlphaFoldDB" id="A0A4R2H3Y1"/>
<feature type="compositionally biased region" description="Basic residues" evidence="1">
    <location>
        <begin position="100"/>
        <end position="119"/>
    </location>
</feature>
<dbReference type="PANTHER" id="PTHR47814">
    <property type="entry name" value="PEPTIDYL-TRNA HYDROLASE ARFB"/>
    <property type="match status" value="1"/>
</dbReference>
<reference evidence="6" key="2">
    <citation type="journal article" date="2019" name="Int. J. Syst. Evol. Microbiol.">
        <title>The Global Catalogue of Microorganisms (GCM) 10K type strain sequencing project: providing services to taxonomists for standard genome sequencing and annotation.</title>
        <authorList>
            <consortium name="The Broad Institute Genomics Platform"/>
            <consortium name="The Broad Institute Genome Sequencing Center for Infectious Disease"/>
            <person name="Wu L."/>
            <person name="Ma J."/>
        </authorList>
    </citation>
    <scope>NUCLEOTIDE SEQUENCE [LARGE SCALE GENOMIC DNA]</scope>
    <source>
        <strain evidence="6">CGMCC 1.15644</strain>
    </source>
</reference>
<dbReference type="NCBIfam" id="NF006718">
    <property type="entry name" value="PRK09256.1"/>
    <property type="match status" value="1"/>
</dbReference>
<proteinExistence type="predicted"/>
<protein>
    <submittedName>
        <fullName evidence="3">Aminoacyl-tRNA hydrolase</fullName>
    </submittedName>
    <submittedName>
        <fullName evidence="4">Ribosome-associated protein</fullName>
    </submittedName>
</protein>
<dbReference type="GO" id="GO:0043022">
    <property type="term" value="F:ribosome binding"/>
    <property type="evidence" value="ECO:0007669"/>
    <property type="project" value="TreeGrafter"/>
</dbReference>
<dbReference type="Proteomes" id="UP000295684">
    <property type="component" value="Unassembled WGS sequence"/>
</dbReference>
<dbReference type="EMBL" id="SLWO01000012">
    <property type="protein sequence ID" value="TCO18234.1"/>
    <property type="molecule type" value="Genomic_DNA"/>
</dbReference>
<evidence type="ECO:0000313" key="3">
    <source>
        <dbReference type="EMBL" id="GGE70814.1"/>
    </source>
</evidence>
<dbReference type="PROSITE" id="PS00745">
    <property type="entry name" value="RF_PROK_I"/>
    <property type="match status" value="1"/>
</dbReference>
<dbReference type="Proteomes" id="UP000622648">
    <property type="component" value="Unassembled WGS sequence"/>
</dbReference>
<gene>
    <name evidence="4" type="ORF">EV200_11240</name>
    <name evidence="3" type="ORF">GCM10011413_41920</name>
</gene>
<keyword evidence="3" id="KW-0378">Hydrolase</keyword>
<evidence type="ECO:0000313" key="4">
    <source>
        <dbReference type="EMBL" id="TCO18234.1"/>
    </source>
</evidence>
<reference evidence="3" key="4">
    <citation type="submission" date="2024-05" db="EMBL/GenBank/DDBJ databases">
        <authorList>
            <person name="Sun Q."/>
            <person name="Zhou Y."/>
        </authorList>
    </citation>
    <scope>NUCLEOTIDE SEQUENCE</scope>
    <source>
        <strain evidence="3">CGMCC 1.15644</strain>
    </source>
</reference>
<keyword evidence="6" id="KW-1185">Reference proteome</keyword>
<reference evidence="3" key="1">
    <citation type="journal article" date="2014" name="Int. J. Syst. Evol. Microbiol.">
        <title>Complete genome of a new Firmicutes species belonging to the dominant human colonic microbiota ('Ruminococcus bicirculans') reveals two chromosomes and a selective capacity to utilize plant glucans.</title>
        <authorList>
            <consortium name="NISC Comparative Sequencing Program"/>
            <person name="Wegmann U."/>
            <person name="Louis P."/>
            <person name="Goesmann A."/>
            <person name="Henrissat B."/>
            <person name="Duncan S.H."/>
            <person name="Flint H.J."/>
        </authorList>
    </citation>
    <scope>NUCLEOTIDE SEQUENCE</scope>
    <source>
        <strain evidence="3">CGMCC 1.15644</strain>
    </source>
</reference>
<evidence type="ECO:0000313" key="5">
    <source>
        <dbReference type="Proteomes" id="UP000295684"/>
    </source>
</evidence>
<evidence type="ECO:0000259" key="2">
    <source>
        <dbReference type="PROSITE" id="PS00745"/>
    </source>
</evidence>
<dbReference type="EMBL" id="BMJO01000011">
    <property type="protein sequence ID" value="GGE70814.1"/>
    <property type="molecule type" value="Genomic_DNA"/>
</dbReference>
<sequence>MLPTREEILKSVTFKTSRSGGKGGQNVNKVSSKVELIFALEANDYLSEEEKTLLKSRLENRLDSEGLLHIVSQEDRSQLLNKEKTVAKLIELLKQSLHVQKRRKPTKIPKAVIQKRLKNKAVNSDRKKSRKAPNTLNGE</sequence>
<organism evidence="4 5">
    <name type="scientific">Pedobacter psychrotolerans</name>
    <dbReference type="NCBI Taxonomy" id="1843235"/>
    <lineage>
        <taxon>Bacteria</taxon>
        <taxon>Pseudomonadati</taxon>
        <taxon>Bacteroidota</taxon>
        <taxon>Sphingobacteriia</taxon>
        <taxon>Sphingobacteriales</taxon>
        <taxon>Sphingobacteriaceae</taxon>
        <taxon>Pedobacter</taxon>
    </lineage>
</organism>
<dbReference type="RefSeq" id="WP_132536401.1">
    <property type="nucleotide sequence ID" value="NZ_BMJO01000011.1"/>
</dbReference>
<dbReference type="PANTHER" id="PTHR47814:SF1">
    <property type="entry name" value="PEPTIDYL-TRNA HYDROLASE ARFB"/>
    <property type="match status" value="1"/>
</dbReference>
<reference evidence="4 5" key="3">
    <citation type="submission" date="2019-03" db="EMBL/GenBank/DDBJ databases">
        <title>Genomic Encyclopedia of Type Strains, Phase IV (KMG-IV): sequencing the most valuable type-strain genomes for metagenomic binning, comparative biology and taxonomic classification.</title>
        <authorList>
            <person name="Goeker M."/>
        </authorList>
    </citation>
    <scope>NUCLEOTIDE SEQUENCE [LARGE SCALE GENOMIC DNA]</scope>
    <source>
        <strain evidence="4 5">DSM 103236</strain>
    </source>
</reference>
<accession>A0A4R2H3Y1</accession>
<feature type="region of interest" description="Disordered" evidence="1">
    <location>
        <begin position="100"/>
        <end position="139"/>
    </location>
</feature>
<dbReference type="OrthoDB" id="9815709at2"/>
<dbReference type="GO" id="GO:0004045">
    <property type="term" value="F:peptidyl-tRNA hydrolase activity"/>
    <property type="evidence" value="ECO:0007669"/>
    <property type="project" value="TreeGrafter"/>
</dbReference>
<evidence type="ECO:0000256" key="1">
    <source>
        <dbReference type="SAM" id="MobiDB-lite"/>
    </source>
</evidence>
<dbReference type="GO" id="GO:0072344">
    <property type="term" value="P:rescue of stalled ribosome"/>
    <property type="evidence" value="ECO:0007669"/>
    <property type="project" value="TreeGrafter"/>
</dbReference>
<dbReference type="GO" id="GO:0003747">
    <property type="term" value="F:translation release factor activity"/>
    <property type="evidence" value="ECO:0007669"/>
    <property type="project" value="InterPro"/>
</dbReference>
<dbReference type="Gene3D" id="3.30.160.20">
    <property type="match status" value="1"/>
</dbReference>
<dbReference type="SUPFAM" id="SSF110916">
    <property type="entry name" value="Peptidyl-tRNA hydrolase domain-like"/>
    <property type="match status" value="1"/>
</dbReference>
<comment type="caution">
    <text evidence="4">The sequence shown here is derived from an EMBL/GenBank/DDBJ whole genome shotgun (WGS) entry which is preliminary data.</text>
</comment>
<feature type="domain" description="Prokaryotic-type class I peptide chain release factors" evidence="2">
    <location>
        <begin position="18"/>
        <end position="34"/>
    </location>
</feature>